<accession>A0ABQ2YTQ5</accession>
<protein>
    <recommendedName>
        <fullName evidence="3">Wadjet protein JetD C-terminal domain-containing protein</fullName>
    </recommendedName>
</protein>
<evidence type="ECO:0008006" key="3">
    <source>
        <dbReference type="Google" id="ProtNLM"/>
    </source>
</evidence>
<sequence>MSHLSECAEATLTWLEGEWCTAYRKEKSKSWHSKALVKRLKREGICATELDGWEALGELARAGLIETTAPVSARQRLNVRVLLSEALCHRLESEFADVDDSLALKAGQAALWRHSLDGVLQGWSVDDQRRLAEGLRELAEALPEAYALSAFEASARYLLGSSKLLLNLPRELVRAFGIETSAFRRPLSWVLAAMPDEPQGLLLIENPQSFDQACRVGLDQRLAIVCSFGYGLSLSEALRAPKRVRLVCEGLVSRTLDELLELPNPTFWGDLDPEGLRIYLCLREAIPRLRLSALYAPMIEYYDGHGGHPLHGLTGKANQRPAGTSSTGIWARGLDQEILSDADLLAHAGHALDEEMQRRWLMM</sequence>
<dbReference type="EMBL" id="BMXS01000009">
    <property type="protein sequence ID" value="GGX92890.1"/>
    <property type="molecule type" value="Genomic_DNA"/>
</dbReference>
<reference evidence="2" key="1">
    <citation type="journal article" date="2019" name="Int. J. Syst. Evol. Microbiol.">
        <title>The Global Catalogue of Microorganisms (GCM) 10K type strain sequencing project: providing services to taxonomists for standard genome sequencing and annotation.</title>
        <authorList>
            <consortium name="The Broad Institute Genomics Platform"/>
            <consortium name="The Broad Institute Genome Sequencing Center for Infectious Disease"/>
            <person name="Wu L."/>
            <person name="Ma J."/>
        </authorList>
    </citation>
    <scope>NUCLEOTIDE SEQUENCE [LARGE SCALE GENOMIC DNA]</scope>
    <source>
        <strain evidence="2">KCTC 22228</strain>
    </source>
</reference>
<dbReference type="Proteomes" id="UP000653056">
    <property type="component" value="Unassembled WGS sequence"/>
</dbReference>
<evidence type="ECO:0000313" key="1">
    <source>
        <dbReference type="EMBL" id="GGX92890.1"/>
    </source>
</evidence>
<evidence type="ECO:0000313" key="2">
    <source>
        <dbReference type="Proteomes" id="UP000653056"/>
    </source>
</evidence>
<comment type="caution">
    <text evidence="1">The sequence shown here is derived from an EMBL/GenBank/DDBJ whole genome shotgun (WGS) entry which is preliminary data.</text>
</comment>
<keyword evidence="2" id="KW-1185">Reference proteome</keyword>
<gene>
    <name evidence="1" type="ORF">GCM10007160_20530</name>
</gene>
<dbReference type="RefSeq" id="WP_189468817.1">
    <property type="nucleotide sequence ID" value="NZ_BMXS01000009.1"/>
</dbReference>
<organism evidence="1 2">
    <name type="scientific">Litchfieldella qijiaojingensis</name>
    <dbReference type="NCBI Taxonomy" id="980347"/>
    <lineage>
        <taxon>Bacteria</taxon>
        <taxon>Pseudomonadati</taxon>
        <taxon>Pseudomonadota</taxon>
        <taxon>Gammaproteobacteria</taxon>
        <taxon>Oceanospirillales</taxon>
        <taxon>Halomonadaceae</taxon>
        <taxon>Litchfieldella</taxon>
    </lineage>
</organism>
<proteinExistence type="predicted"/>
<name>A0ABQ2YTQ5_9GAMM</name>